<reference evidence="2 4" key="2">
    <citation type="submission" date="2019-07" db="EMBL/GenBank/DDBJ databases">
        <title>Whole genome shotgun sequence of Acetobacter indonesiensis NBRC 16471.</title>
        <authorList>
            <person name="Hosoyama A."/>
            <person name="Uohara A."/>
            <person name="Ohji S."/>
            <person name="Ichikawa N."/>
        </authorList>
    </citation>
    <scope>NUCLEOTIDE SEQUENCE [LARGE SCALE GENOMIC DNA]</scope>
    <source>
        <strain evidence="2 4">NBRC 16471</strain>
    </source>
</reference>
<gene>
    <name evidence="1" type="ORF">Abin_060_054</name>
    <name evidence="2" type="ORF">AIN02nite_11180</name>
</gene>
<evidence type="ECO:0000313" key="3">
    <source>
        <dbReference type="Proteomes" id="UP000032673"/>
    </source>
</evidence>
<dbReference type="EMBL" id="BJXQ01000005">
    <property type="protein sequence ID" value="GEN03093.1"/>
    <property type="molecule type" value="Genomic_DNA"/>
</dbReference>
<dbReference type="AlphaFoldDB" id="A0A6N3T2N1"/>
<evidence type="ECO:0000313" key="2">
    <source>
        <dbReference type="EMBL" id="GEN03093.1"/>
    </source>
</evidence>
<dbReference type="Proteomes" id="UP000032673">
    <property type="component" value="Unassembled WGS sequence"/>
</dbReference>
<dbReference type="EMBL" id="BAMW01000057">
    <property type="protein sequence ID" value="GAN64217.1"/>
    <property type="molecule type" value="Genomic_DNA"/>
</dbReference>
<evidence type="ECO:0000313" key="1">
    <source>
        <dbReference type="EMBL" id="GAN64217.1"/>
    </source>
</evidence>
<accession>A0A6N3T2N1</accession>
<keyword evidence="3" id="KW-1185">Reference proteome</keyword>
<evidence type="ECO:0000313" key="4">
    <source>
        <dbReference type="Proteomes" id="UP000321104"/>
    </source>
</evidence>
<protein>
    <submittedName>
        <fullName evidence="2">Uncharacterized protein</fullName>
    </submittedName>
</protein>
<proteinExistence type="predicted"/>
<name>A0A6N3T2N1_9PROT</name>
<reference evidence="1 3" key="1">
    <citation type="submission" date="2012-11" db="EMBL/GenBank/DDBJ databases">
        <title>Whole genome sequence of Acetobacter indonesiensis 5H-1.</title>
        <authorList>
            <person name="Azuma Y."/>
            <person name="Higashiura N."/>
            <person name="Hirakawa H."/>
            <person name="Matsushita K."/>
        </authorList>
    </citation>
    <scope>NUCLEOTIDE SEQUENCE [LARGE SCALE GENOMIC DNA]</scope>
    <source>
        <strain evidence="1 3">5H-1</strain>
    </source>
</reference>
<organism evidence="2 4">
    <name type="scientific">Acetobacter indonesiensis</name>
    <dbReference type="NCBI Taxonomy" id="104101"/>
    <lineage>
        <taxon>Bacteria</taxon>
        <taxon>Pseudomonadati</taxon>
        <taxon>Pseudomonadota</taxon>
        <taxon>Alphaproteobacteria</taxon>
        <taxon>Acetobacterales</taxon>
        <taxon>Acetobacteraceae</taxon>
        <taxon>Acetobacter</taxon>
    </lineage>
</organism>
<dbReference type="RefSeq" id="WP_170237851.1">
    <property type="nucleotide sequence ID" value="NZ_BAMW01000057.1"/>
</dbReference>
<sequence length="56" mass="6009">MTTISAEAFLQPRLKALVAEAQEAGYSQDVIIALLISLLDTDIFSAPSDTRKGEQA</sequence>
<comment type="caution">
    <text evidence="2">The sequence shown here is derived from an EMBL/GenBank/DDBJ whole genome shotgun (WGS) entry which is preliminary data.</text>
</comment>
<dbReference type="Proteomes" id="UP000321104">
    <property type="component" value="Unassembled WGS sequence"/>
</dbReference>